<gene>
    <name evidence="4" type="ORF">EES38_14390</name>
</gene>
<evidence type="ECO:0000256" key="1">
    <source>
        <dbReference type="ARBA" id="ARBA00023002"/>
    </source>
</evidence>
<dbReference type="SUPFAM" id="SSF47203">
    <property type="entry name" value="Acyl-CoA dehydrogenase C-terminal domain-like"/>
    <property type="match status" value="1"/>
</dbReference>
<protein>
    <submittedName>
        <fullName evidence="4">Flavin-dependent monooxygenase</fullName>
    </submittedName>
</protein>
<dbReference type="InterPro" id="IPR013107">
    <property type="entry name" value="Acyl-CoA_DH_C"/>
</dbReference>
<dbReference type="PIRSF" id="PIRSF016578">
    <property type="entry name" value="HsaA"/>
    <property type="match status" value="1"/>
</dbReference>
<dbReference type="Pfam" id="PF02771">
    <property type="entry name" value="Acyl-CoA_dh_N"/>
    <property type="match status" value="1"/>
</dbReference>
<dbReference type="PANTHER" id="PTHR43884:SF25">
    <property type="entry name" value="ACYL-COA DEHYDROGENASE YDBM-RELATED"/>
    <property type="match status" value="1"/>
</dbReference>
<evidence type="ECO:0000259" key="3">
    <source>
        <dbReference type="Pfam" id="PF08028"/>
    </source>
</evidence>
<evidence type="ECO:0000259" key="2">
    <source>
        <dbReference type="Pfam" id="PF02771"/>
    </source>
</evidence>
<evidence type="ECO:0000313" key="5">
    <source>
        <dbReference type="Proteomes" id="UP000281112"/>
    </source>
</evidence>
<dbReference type="InterPro" id="IPR037069">
    <property type="entry name" value="AcylCoA_DH/ox_N_sf"/>
</dbReference>
<dbReference type="InterPro" id="IPR009100">
    <property type="entry name" value="AcylCoA_DH/oxidase_NM_dom_sf"/>
</dbReference>
<dbReference type="InterPro" id="IPR036250">
    <property type="entry name" value="AcylCo_DH-like_C"/>
</dbReference>
<comment type="caution">
    <text evidence="4">The sequence shown here is derived from an EMBL/GenBank/DDBJ whole genome shotgun (WGS) entry which is preliminary data.</text>
</comment>
<dbReference type="SUPFAM" id="SSF56645">
    <property type="entry name" value="Acyl-CoA dehydrogenase NM domain-like"/>
    <property type="match status" value="1"/>
</dbReference>
<reference evidence="4 5" key="1">
    <citation type="submission" date="2018-11" db="EMBL/GenBank/DDBJ databases">
        <title>Vibrio LJC006 sp. nov., isolated from seawater during the bloom of the enteromorpha.</title>
        <authorList>
            <person name="Liang J."/>
        </authorList>
    </citation>
    <scope>NUCLEOTIDE SEQUENCE [LARGE SCALE GENOMIC DNA]</scope>
    <source>
        <strain evidence="4 5">LJC006</strain>
    </source>
</reference>
<keyword evidence="1" id="KW-0560">Oxidoreductase</keyword>
<dbReference type="Proteomes" id="UP000281112">
    <property type="component" value="Unassembled WGS sequence"/>
</dbReference>
<dbReference type="AlphaFoldDB" id="A0A3N9TFW5"/>
<name>A0A3N9TFW5_9VIBR</name>
<dbReference type="EMBL" id="RJVQ01000006">
    <property type="protein sequence ID" value="RQW62365.1"/>
    <property type="molecule type" value="Genomic_DNA"/>
</dbReference>
<dbReference type="InterPro" id="IPR013786">
    <property type="entry name" value="AcylCoA_DH/ox_N"/>
</dbReference>
<feature type="domain" description="Acyl-CoA dehydrogenase/oxidase N-terminal" evidence="2">
    <location>
        <begin position="40"/>
        <end position="107"/>
    </location>
</feature>
<dbReference type="GO" id="GO:0050660">
    <property type="term" value="F:flavin adenine dinucleotide binding"/>
    <property type="evidence" value="ECO:0007669"/>
    <property type="project" value="InterPro"/>
</dbReference>
<dbReference type="Gene3D" id="2.40.110.10">
    <property type="entry name" value="Butyryl-CoA Dehydrogenase, subunit A, domain 2"/>
    <property type="match status" value="1"/>
</dbReference>
<dbReference type="Gene3D" id="1.10.540.10">
    <property type="entry name" value="Acyl-CoA dehydrogenase/oxidase, N-terminal domain"/>
    <property type="match status" value="1"/>
</dbReference>
<dbReference type="InterPro" id="IPR046373">
    <property type="entry name" value="Acyl-CoA_Oxase/DH_mid-dom_sf"/>
</dbReference>
<accession>A0A3N9TFW5</accession>
<dbReference type="RefSeq" id="WP_124937902.1">
    <property type="nucleotide sequence ID" value="NZ_RJVQ01000006.1"/>
</dbReference>
<dbReference type="OrthoDB" id="7316074at2"/>
<sequence>MIQQSAVPKAPELTKTPNVYEQINSSDFAAFLDEIRTRSRTGEFDEQQFISQDVIEKLRGFGLYRSLVPKHLGGDEITASQFCEVIETIAKADGSTGWVASFAMGVVYLSALPEETLTTLYVQSPDLVFAGGIFPPHPADLTPEGYNVSGRWKFSSGCMGADVIGVGIAPKEGDKLGLPRMAVMPAKKATIEKTWDVTGLAGTGSHDLVVENVEVKAEWTFVRGGKSTLRETMFRYPSLSFATQVLTVVGLGVARAALDELRDIAAGRASVTGAPNLGERPLTQAEVAKADAELRAARCFFYKAMDDAWAILEQGEELTDEQISHLRLSSTHAARVSAEVARKVQMLSGMTGVYRNHPLSRFVNDAQVVTQHAFMGDITWQNAGAVFFGHKPLPGYL</sequence>
<feature type="domain" description="Acyl-CoA dehydrogenase C-terminal" evidence="3">
    <location>
        <begin position="247"/>
        <end position="375"/>
    </location>
</feature>
<dbReference type="Gene3D" id="1.20.140.10">
    <property type="entry name" value="Butyryl-CoA Dehydrogenase, subunit A, domain 3"/>
    <property type="match status" value="1"/>
</dbReference>
<dbReference type="GO" id="GO:0003995">
    <property type="term" value="F:acyl-CoA dehydrogenase activity"/>
    <property type="evidence" value="ECO:0007669"/>
    <property type="project" value="TreeGrafter"/>
</dbReference>
<organism evidence="4 5">
    <name type="scientific">Vibrio viridaestus</name>
    <dbReference type="NCBI Taxonomy" id="2487322"/>
    <lineage>
        <taxon>Bacteria</taxon>
        <taxon>Pseudomonadati</taxon>
        <taxon>Pseudomonadota</taxon>
        <taxon>Gammaproteobacteria</taxon>
        <taxon>Vibrionales</taxon>
        <taxon>Vibrionaceae</taxon>
        <taxon>Vibrio</taxon>
    </lineage>
</organism>
<keyword evidence="4" id="KW-0503">Monooxygenase</keyword>
<proteinExistence type="predicted"/>
<dbReference type="GO" id="GO:0004497">
    <property type="term" value="F:monooxygenase activity"/>
    <property type="evidence" value="ECO:0007669"/>
    <property type="project" value="UniProtKB-KW"/>
</dbReference>
<dbReference type="Pfam" id="PF08028">
    <property type="entry name" value="Acyl-CoA_dh_2"/>
    <property type="match status" value="1"/>
</dbReference>
<dbReference type="PANTHER" id="PTHR43884">
    <property type="entry name" value="ACYL-COA DEHYDROGENASE"/>
    <property type="match status" value="1"/>
</dbReference>
<keyword evidence="5" id="KW-1185">Reference proteome</keyword>
<evidence type="ECO:0000313" key="4">
    <source>
        <dbReference type="EMBL" id="RQW62365.1"/>
    </source>
</evidence>